<keyword evidence="3" id="KW-0732">Signal</keyword>
<evidence type="ECO:0000256" key="2">
    <source>
        <dbReference type="ARBA" id="ARBA00022801"/>
    </source>
</evidence>
<dbReference type="PROSITE" id="PS50106">
    <property type="entry name" value="PDZ"/>
    <property type="match status" value="1"/>
</dbReference>
<feature type="signal peptide" evidence="3">
    <location>
        <begin position="1"/>
        <end position="32"/>
    </location>
</feature>
<keyword evidence="2" id="KW-0378">Hydrolase</keyword>
<evidence type="ECO:0000259" key="4">
    <source>
        <dbReference type="PROSITE" id="PS50106"/>
    </source>
</evidence>
<dbReference type="Gene3D" id="2.40.10.120">
    <property type="match status" value="1"/>
</dbReference>
<dbReference type="InterPro" id="IPR001478">
    <property type="entry name" value="PDZ"/>
</dbReference>
<dbReference type="Pfam" id="PF13365">
    <property type="entry name" value="Trypsin_2"/>
    <property type="match status" value="1"/>
</dbReference>
<dbReference type="SUPFAM" id="SSF50156">
    <property type="entry name" value="PDZ domain-like"/>
    <property type="match status" value="1"/>
</dbReference>
<feature type="chain" id="PRO_5021968402" evidence="3">
    <location>
        <begin position="33"/>
        <end position="340"/>
    </location>
</feature>
<keyword evidence="6" id="KW-1185">Reference proteome</keyword>
<dbReference type="GO" id="GO:0006508">
    <property type="term" value="P:proteolysis"/>
    <property type="evidence" value="ECO:0007669"/>
    <property type="project" value="UniProtKB-KW"/>
</dbReference>
<evidence type="ECO:0000313" key="6">
    <source>
        <dbReference type="Proteomes" id="UP000315759"/>
    </source>
</evidence>
<dbReference type="PANTHER" id="PTHR43343:SF3">
    <property type="entry name" value="PROTEASE DO-LIKE 8, CHLOROPLASTIC"/>
    <property type="match status" value="1"/>
</dbReference>
<dbReference type="Pfam" id="PF13180">
    <property type="entry name" value="PDZ_2"/>
    <property type="match status" value="1"/>
</dbReference>
<dbReference type="PRINTS" id="PR00834">
    <property type="entry name" value="PROTEASES2C"/>
</dbReference>
<dbReference type="InterPro" id="IPR036034">
    <property type="entry name" value="PDZ_sf"/>
</dbReference>
<dbReference type="GO" id="GO:0004252">
    <property type="term" value="F:serine-type endopeptidase activity"/>
    <property type="evidence" value="ECO:0007669"/>
    <property type="project" value="InterPro"/>
</dbReference>
<evidence type="ECO:0000256" key="1">
    <source>
        <dbReference type="ARBA" id="ARBA00022670"/>
    </source>
</evidence>
<evidence type="ECO:0000256" key="3">
    <source>
        <dbReference type="SAM" id="SignalP"/>
    </source>
</evidence>
<dbReference type="SMART" id="SM00228">
    <property type="entry name" value="PDZ"/>
    <property type="match status" value="1"/>
</dbReference>
<dbReference type="InterPro" id="IPR001940">
    <property type="entry name" value="Peptidase_S1C"/>
</dbReference>
<keyword evidence="1 5" id="KW-0645">Protease</keyword>
<dbReference type="PANTHER" id="PTHR43343">
    <property type="entry name" value="PEPTIDASE S12"/>
    <property type="match status" value="1"/>
</dbReference>
<dbReference type="SUPFAM" id="SSF50494">
    <property type="entry name" value="Trypsin-like serine proteases"/>
    <property type="match status" value="1"/>
</dbReference>
<dbReference type="Proteomes" id="UP000315759">
    <property type="component" value="Unassembled WGS sequence"/>
</dbReference>
<name>A0A544VQR7_9MYCO</name>
<feature type="domain" description="PDZ" evidence="4">
    <location>
        <begin position="250"/>
        <end position="305"/>
    </location>
</feature>
<accession>A0A544VQR7</accession>
<gene>
    <name evidence="5" type="ORF">D8S82_32620</name>
</gene>
<dbReference type="RefSeq" id="WP_142556054.1">
    <property type="nucleotide sequence ID" value="NZ_VIFX01000081.1"/>
</dbReference>
<dbReference type="EMBL" id="VIFX01000081">
    <property type="protein sequence ID" value="TQR82326.1"/>
    <property type="molecule type" value="Genomic_DNA"/>
</dbReference>
<protein>
    <submittedName>
        <fullName evidence="5">Serine protease</fullName>
    </submittedName>
</protein>
<dbReference type="InterPro" id="IPR051201">
    <property type="entry name" value="Chloro_Bact_Ser_Proteases"/>
</dbReference>
<dbReference type="InterPro" id="IPR009003">
    <property type="entry name" value="Peptidase_S1_PA"/>
</dbReference>
<dbReference type="Gene3D" id="2.30.42.10">
    <property type="match status" value="1"/>
</dbReference>
<comment type="caution">
    <text evidence="5">The sequence shown here is derived from an EMBL/GenBank/DDBJ whole genome shotgun (WGS) entry which is preliminary data.</text>
</comment>
<proteinExistence type="predicted"/>
<reference evidence="5 6" key="1">
    <citation type="submission" date="2018-10" db="EMBL/GenBank/DDBJ databases">
        <title>Draft genome of Mycobacterium hodleri strain B.</title>
        <authorList>
            <person name="Amande T.J."/>
            <person name="Mcgenity T.J."/>
        </authorList>
    </citation>
    <scope>NUCLEOTIDE SEQUENCE [LARGE SCALE GENOMIC DNA]</scope>
    <source>
        <strain evidence="5 6">B</strain>
    </source>
</reference>
<organism evidence="5 6">
    <name type="scientific">Mycolicibacterium hodleri</name>
    <dbReference type="NCBI Taxonomy" id="49897"/>
    <lineage>
        <taxon>Bacteria</taxon>
        <taxon>Bacillati</taxon>
        <taxon>Actinomycetota</taxon>
        <taxon>Actinomycetes</taxon>
        <taxon>Mycobacteriales</taxon>
        <taxon>Mycobacteriaceae</taxon>
        <taxon>Mycolicibacterium</taxon>
    </lineage>
</organism>
<sequence length="340" mass="34504">MRRFHTRWRFVVAVVATAAATSTIVAPAVVSAAPTDLSSVAAQVEPAVARIDTTINYQHAIGAGTGIVLDPGGTLLTNFHVVQGADSITATVAGRPYPADLVGYDRNRDIAVLQLRGAGGLPVAVLGDSSQLAVGDPVVALGNARGSGSPLTQEAGEVVGFGRTINAKDELTGSTSQATGLIEFAAPVRAGDSGGPMVNAAGQVMGVTTAATVNFRMDPGGSGFAIPINDALATANQIRSGSPSSTVHIGPPTLLGVGVNSRNQPDDLPGVIIFEVLRGGPAQQAGLHDGDVLLSIDGEQLGSATELTNVLDRHYPGDVVDLVWIDRAGQQLTGKATLAS</sequence>
<evidence type="ECO:0000313" key="5">
    <source>
        <dbReference type="EMBL" id="TQR82326.1"/>
    </source>
</evidence>
<dbReference type="AlphaFoldDB" id="A0A544VQR7"/>